<dbReference type="PIRSF" id="PIRSF002741">
    <property type="entry name" value="MppA"/>
    <property type="match status" value="1"/>
</dbReference>
<dbReference type="GO" id="GO:0015833">
    <property type="term" value="P:peptide transport"/>
    <property type="evidence" value="ECO:0007669"/>
    <property type="project" value="TreeGrafter"/>
</dbReference>
<evidence type="ECO:0000256" key="4">
    <source>
        <dbReference type="SAM" id="SignalP"/>
    </source>
</evidence>
<organism evidence="6 7">
    <name type="scientific">Lactobacillus crispatus</name>
    <dbReference type="NCBI Taxonomy" id="47770"/>
    <lineage>
        <taxon>Bacteria</taxon>
        <taxon>Bacillati</taxon>
        <taxon>Bacillota</taxon>
        <taxon>Bacilli</taxon>
        <taxon>Lactobacillales</taxon>
        <taxon>Lactobacillaceae</taxon>
        <taxon>Lactobacillus</taxon>
    </lineage>
</organism>
<dbReference type="PROSITE" id="PS51257">
    <property type="entry name" value="PROKAR_LIPOPROTEIN"/>
    <property type="match status" value="1"/>
</dbReference>
<dbReference type="PANTHER" id="PTHR30290">
    <property type="entry name" value="PERIPLASMIC BINDING COMPONENT OF ABC TRANSPORTER"/>
    <property type="match status" value="1"/>
</dbReference>
<dbReference type="GO" id="GO:0042597">
    <property type="term" value="C:periplasmic space"/>
    <property type="evidence" value="ECO:0007669"/>
    <property type="project" value="UniProtKB-ARBA"/>
</dbReference>
<evidence type="ECO:0000313" key="7">
    <source>
        <dbReference type="Proteomes" id="UP000235119"/>
    </source>
</evidence>
<sequence>MKKIKMLGSIGLIAGAALSLVACGNKNNDNTDASKEKFPEAVPTKAAKEGGTLKYAIETDTPFKGIFEGTLSTDSIDNTVSQFGNESLVGQDNNFMIKDGAAKFKLDNKAKTITFTLKKGVKWSDGKPVTAKDMEYPYEIIANPKSGSQRYSTQLENIVGFKEFHEGKAKKISGLEMPKGENGNTLVIHFKEMYPGMNQIGSGYFWKQATPYHYLKDVPMNKLMSSDKIRKKPLFFGPYKIDKIVRGQSVTWSPNKYYYKGKPHIKKIVESVISSNSAGQAIKSHKFDIIDVVNSQWRQVKGTKGFNYVANTPLSYSYLGFKVGKWDKKKGINVMDKNAKMNNKALRQAIAYGMNVNQVNKRYTQGLTFRIPTLIPKAFGEFFDKDIKGYTYNIKKGNELLDKAGYKKKGTYRVQPNGKPLTIHLAAMSGSSTQEPIVQNYIQQWKKMGLNVKLTTGRLIEFNSFYDKVQNDDPSVDMFMGAWSLAGEPSQNNLYGEHASFNFTRFVTPENNKLIAEMNSKKAMNNEYRKNVLWKWQKYMNEEAYVVPISNSYSITAVNSKLTGYSVATDTNTDMWQRVAFTK</sequence>
<dbReference type="SUPFAM" id="SSF53850">
    <property type="entry name" value="Periplasmic binding protein-like II"/>
    <property type="match status" value="1"/>
</dbReference>
<evidence type="ECO:0000256" key="3">
    <source>
        <dbReference type="ARBA" id="ARBA00022729"/>
    </source>
</evidence>
<gene>
    <name evidence="6" type="ORF">CYJ79_03810</name>
</gene>
<reference evidence="6 7" key="1">
    <citation type="submission" date="2017-12" db="EMBL/GenBank/DDBJ databases">
        <title>Phylogenetic diversity of female urinary microbiome.</title>
        <authorList>
            <person name="Thomas-White K."/>
            <person name="Wolfe A.J."/>
        </authorList>
    </citation>
    <scope>NUCLEOTIDE SEQUENCE [LARGE SCALE GENOMIC DNA]</scope>
    <source>
        <strain evidence="6 7">UMB0085</strain>
    </source>
</reference>
<comment type="similarity">
    <text evidence="1">Belongs to the bacterial solute-binding protein 5 family.</text>
</comment>
<feature type="domain" description="Solute-binding protein family 5" evidence="5">
    <location>
        <begin position="101"/>
        <end position="495"/>
    </location>
</feature>
<name>A0A2N5KZE6_9LACO</name>
<dbReference type="RefSeq" id="WP_068813890.1">
    <property type="nucleotide sequence ID" value="NZ_MAKH01000096.1"/>
</dbReference>
<dbReference type="GO" id="GO:1904680">
    <property type="term" value="F:peptide transmembrane transporter activity"/>
    <property type="evidence" value="ECO:0007669"/>
    <property type="project" value="TreeGrafter"/>
</dbReference>
<dbReference type="PANTHER" id="PTHR30290:SF9">
    <property type="entry name" value="OLIGOPEPTIDE-BINDING PROTEIN APPA"/>
    <property type="match status" value="1"/>
</dbReference>
<evidence type="ECO:0000313" key="6">
    <source>
        <dbReference type="EMBL" id="PLT11619.1"/>
    </source>
</evidence>
<dbReference type="Pfam" id="PF00496">
    <property type="entry name" value="SBP_bac_5"/>
    <property type="match status" value="1"/>
</dbReference>
<dbReference type="Gene3D" id="3.40.190.10">
    <property type="entry name" value="Periplasmic binding protein-like II"/>
    <property type="match status" value="1"/>
</dbReference>
<protein>
    <submittedName>
        <fullName evidence="6">Oligopeptide ABC transporter substrate-binding protein</fullName>
    </submittedName>
</protein>
<dbReference type="CDD" id="cd08510">
    <property type="entry name" value="PBP2_Lactococcal_OppA_like"/>
    <property type="match status" value="1"/>
</dbReference>
<dbReference type="GO" id="GO:0043190">
    <property type="term" value="C:ATP-binding cassette (ABC) transporter complex"/>
    <property type="evidence" value="ECO:0007669"/>
    <property type="project" value="InterPro"/>
</dbReference>
<feature type="signal peptide" evidence="4">
    <location>
        <begin position="1"/>
        <end position="22"/>
    </location>
</feature>
<dbReference type="InterPro" id="IPR039424">
    <property type="entry name" value="SBP_5"/>
</dbReference>
<evidence type="ECO:0000259" key="5">
    <source>
        <dbReference type="Pfam" id="PF00496"/>
    </source>
</evidence>
<dbReference type="InterPro" id="IPR030678">
    <property type="entry name" value="Peptide/Ni-bd"/>
</dbReference>
<evidence type="ECO:0000256" key="2">
    <source>
        <dbReference type="ARBA" id="ARBA00022448"/>
    </source>
</evidence>
<dbReference type="Proteomes" id="UP000235119">
    <property type="component" value="Unassembled WGS sequence"/>
</dbReference>
<evidence type="ECO:0000256" key="1">
    <source>
        <dbReference type="ARBA" id="ARBA00005695"/>
    </source>
</evidence>
<dbReference type="InterPro" id="IPR000914">
    <property type="entry name" value="SBP_5_dom"/>
</dbReference>
<feature type="chain" id="PRO_5039191169" evidence="4">
    <location>
        <begin position="23"/>
        <end position="583"/>
    </location>
</feature>
<keyword evidence="3 4" id="KW-0732">Signal</keyword>
<accession>A0A2N5KZE6</accession>
<keyword evidence="2" id="KW-0813">Transport</keyword>
<dbReference type="EMBL" id="PKIW01000013">
    <property type="protein sequence ID" value="PLT11619.1"/>
    <property type="molecule type" value="Genomic_DNA"/>
</dbReference>
<proteinExistence type="inferred from homology"/>
<comment type="caution">
    <text evidence="6">The sequence shown here is derived from an EMBL/GenBank/DDBJ whole genome shotgun (WGS) entry which is preliminary data.</text>
</comment>
<dbReference type="Gene3D" id="3.10.105.10">
    <property type="entry name" value="Dipeptide-binding Protein, Domain 3"/>
    <property type="match status" value="1"/>
</dbReference>
<dbReference type="AlphaFoldDB" id="A0A2N5KZE6"/>